<dbReference type="GO" id="GO:0005524">
    <property type="term" value="F:ATP binding"/>
    <property type="evidence" value="ECO:0007669"/>
    <property type="project" value="UniProtKB-KW"/>
</dbReference>
<dbReference type="Proteomes" id="UP000183530">
    <property type="component" value="Chromosome"/>
</dbReference>
<dbReference type="Pfam" id="PF11305">
    <property type="entry name" value="DUF3107"/>
    <property type="match status" value="1"/>
</dbReference>
<evidence type="ECO:0000313" key="3">
    <source>
        <dbReference type="Proteomes" id="UP000183530"/>
    </source>
</evidence>
<dbReference type="Proteomes" id="UP000580797">
    <property type="component" value="Unassembled WGS sequence"/>
</dbReference>
<evidence type="ECO:0000313" key="2">
    <source>
        <dbReference type="EMBL" id="MBB5513682.1"/>
    </source>
</evidence>
<reference evidence="1 3" key="1">
    <citation type="submission" date="2016-11" db="EMBL/GenBank/DDBJ databases">
        <title>Genome sequencing of Zhihengliuella aestuarii B18 antagonistic to Plasmodiophora brassicae.</title>
        <authorList>
            <person name="Luo Y."/>
        </authorList>
    </citation>
    <scope>NUCLEOTIDE SEQUENCE [LARGE SCALE GENOMIC DNA]</scope>
    <source>
        <strain evidence="1 3">B18</strain>
    </source>
</reference>
<name>A0A1L2ZKD4_9MICC</name>
<dbReference type="OrthoDB" id="3268468at2"/>
<evidence type="ECO:0000313" key="4">
    <source>
        <dbReference type="Proteomes" id="UP000580797"/>
    </source>
</evidence>
<organism evidence="1 3">
    <name type="scientific">Neomicrococcus aestuarii</name>
    <dbReference type="NCBI Taxonomy" id="556325"/>
    <lineage>
        <taxon>Bacteria</taxon>
        <taxon>Bacillati</taxon>
        <taxon>Actinomycetota</taxon>
        <taxon>Actinomycetes</taxon>
        <taxon>Micrococcales</taxon>
        <taxon>Micrococcaceae</taxon>
        <taxon>Neomicrococcus</taxon>
    </lineage>
</organism>
<dbReference type="KEGG" id="nae:BHE16_00030"/>
<dbReference type="EMBL" id="JACHDR010000001">
    <property type="protein sequence ID" value="MBB5513682.1"/>
    <property type="molecule type" value="Genomic_DNA"/>
</dbReference>
<accession>A0A1L2ZKD4</accession>
<keyword evidence="1" id="KW-0547">Nucleotide-binding</keyword>
<gene>
    <name evidence="1" type="ORF">BHE16_00030</name>
    <name evidence="2" type="ORF">HD598_002369</name>
</gene>
<dbReference type="EMBL" id="CP018135">
    <property type="protein sequence ID" value="APF39669.1"/>
    <property type="molecule type" value="Genomic_DNA"/>
</dbReference>
<keyword evidence="1" id="KW-0067">ATP-binding</keyword>
<dbReference type="AlphaFoldDB" id="A0A1L2ZKD4"/>
<reference evidence="2 4" key="2">
    <citation type="submission" date="2020-08" db="EMBL/GenBank/DDBJ databases">
        <title>Sequencing the genomes of 1000 actinobacteria strains.</title>
        <authorList>
            <person name="Klenk H.-P."/>
        </authorList>
    </citation>
    <scope>NUCLEOTIDE SEQUENCE [LARGE SCALE GENOMIC DNA]</scope>
    <source>
        <strain evidence="2 4">DSM 105783</strain>
    </source>
</reference>
<keyword evidence="3" id="KW-1185">Reference proteome</keyword>
<sequence length="73" mass="7942">MEIRVGIQHVNREIVLESNKTAEEIIEAASRATNGGTELRLEDSTGRVVLIPGANIGYVEVGAEQIRRVGFAH</sequence>
<dbReference type="STRING" id="556325.BHE16_00030"/>
<dbReference type="RefSeq" id="WP_071893016.1">
    <property type="nucleotide sequence ID" value="NZ_BAAARH010000008.1"/>
</dbReference>
<proteinExistence type="predicted"/>
<dbReference type="InterPro" id="IPR021456">
    <property type="entry name" value="DUF3107"/>
</dbReference>
<protein>
    <submittedName>
        <fullName evidence="1">ATP-binding protein</fullName>
    </submittedName>
</protein>
<evidence type="ECO:0000313" key="1">
    <source>
        <dbReference type="EMBL" id="APF39669.1"/>
    </source>
</evidence>